<name>A0A9Q9AQE2_9PEZI</name>
<feature type="compositionally biased region" description="Low complexity" evidence="1">
    <location>
        <begin position="211"/>
        <end position="277"/>
    </location>
</feature>
<feature type="compositionally biased region" description="Low complexity" evidence="1">
    <location>
        <begin position="957"/>
        <end position="972"/>
    </location>
</feature>
<dbReference type="Proteomes" id="UP001056384">
    <property type="component" value="Chromosome 5"/>
</dbReference>
<accession>A0A9Q9AQE2</accession>
<feature type="region of interest" description="Disordered" evidence="1">
    <location>
        <begin position="950"/>
        <end position="972"/>
    </location>
</feature>
<dbReference type="EMBL" id="CP099422">
    <property type="protein sequence ID" value="USW53812.1"/>
    <property type="molecule type" value="Genomic_DNA"/>
</dbReference>
<dbReference type="PROSITE" id="PS50948">
    <property type="entry name" value="PAN"/>
    <property type="match status" value="2"/>
</dbReference>
<sequence>MRFLTALLSIACAGSLVSATALENGSADVATAANSILETRQSYSECATPGYRRSNRPYFSRKSVTTSKACGERCWSEDKCKSYSFGQGTCSLFSVELSRNLLANNRSPIKFYEKSCAAPPPPTYGDSCRLTGYDDANANKKFFTKSSCNLASCSALCKSKSRCQSFKQGQNTCMLFTAPVASRSFKRDSKSAFTYYDKNCVVSSASTTASTSTTTKQAGSTTQSSASSSVSSASTSSSVSTSRSSSSVTSTTTSSSSSSSSSSTTTSSVTTTTSSSSGPQTTIENVRIAFKTAAKRKRQTDGSGSLSNGYISRDFKQTGERYYVSDSTNALLVKITVPQGGSVTQTRLNLIGENSATNQDLTALALVRNTAPGQANQLFLGAAFPGAPPADGTDNSLKRANTAGSYVAQSAIWTVNLQTFETSAQWINDDGSATPLTLLTDNGALFMTSDPSAFPNAQTLSAQASFPDPAAACATVTNYEYVNGQCVPKCQTGFSRIPGTTQCAVPLAPCPEGQRNAAGLCVCIDRTQQVFNGACVPLCNSSLNERRNATTGACGCRADMTRASNTDKCSCPNNLVDSGTSCGCADTAHVLDKYKMMCVCQDYTQIEINGICTARKPDQNFNRVRLSFNLRSAGPSKRQTSGSSVDLGYGYVSKDFRTTGERYLTNDATNALNVNFVVPDTGSSIAKQLSVSGAYPAPSSPYVVYLALIFDNSTLNTGIPFGSSGFNRLNLGAGGQTYAGQKPKTDDNNSMDPSRGTGNDGKEYVYETAVWTVDTSTGNLDAYWIDDTGASFHMIPVTNGDNLFFAGEGIYDQINATPLQLRAELPGTTAPSTTGGSADCRTGQSQCPACSDAINQCRAPDGSCVARDEVGACGYNCFPGNANAPASPDCWKCPPGYFGSSQSGCVASPCPDPSNQFRNRTGCFTIPTCVLPQVYVGNGQCAMQMSDGFSSVAKPRTSTSEPEPEPASSPTA</sequence>
<evidence type="ECO:0000313" key="5">
    <source>
        <dbReference type="Proteomes" id="UP001056384"/>
    </source>
</evidence>
<evidence type="ECO:0000256" key="2">
    <source>
        <dbReference type="SAM" id="SignalP"/>
    </source>
</evidence>
<dbReference type="InterPro" id="IPR003609">
    <property type="entry name" value="Pan_app"/>
</dbReference>
<keyword evidence="5" id="KW-1185">Reference proteome</keyword>
<feature type="region of interest" description="Disordered" evidence="1">
    <location>
        <begin position="211"/>
        <end position="284"/>
    </location>
</feature>
<evidence type="ECO:0000313" key="4">
    <source>
        <dbReference type="EMBL" id="USW53812.1"/>
    </source>
</evidence>
<feature type="region of interest" description="Disordered" evidence="1">
    <location>
        <begin position="737"/>
        <end position="759"/>
    </location>
</feature>
<evidence type="ECO:0000256" key="1">
    <source>
        <dbReference type="SAM" id="MobiDB-lite"/>
    </source>
</evidence>
<reference evidence="4" key="1">
    <citation type="submission" date="2022-06" db="EMBL/GenBank/DDBJ databases">
        <title>Complete genome sequences of two strains of the flax pathogen Septoria linicola.</title>
        <authorList>
            <person name="Lapalu N."/>
            <person name="Simon A."/>
            <person name="Demenou B."/>
            <person name="Paumier D."/>
            <person name="Guillot M.-P."/>
            <person name="Gout L."/>
            <person name="Valade R."/>
        </authorList>
    </citation>
    <scope>NUCLEOTIDE SEQUENCE</scope>
    <source>
        <strain evidence="4">SE15195</strain>
    </source>
</reference>
<dbReference type="AlphaFoldDB" id="A0A9Q9AQE2"/>
<feature type="domain" description="Apple" evidence="3">
    <location>
        <begin position="46"/>
        <end position="116"/>
    </location>
</feature>
<feature type="chain" id="PRO_5040390486" evidence="2">
    <location>
        <begin position="20"/>
        <end position="972"/>
    </location>
</feature>
<keyword evidence="2" id="KW-0732">Signal</keyword>
<proteinExistence type="predicted"/>
<gene>
    <name evidence="4" type="ORF">Slin15195_G071310</name>
</gene>
<protein>
    <submittedName>
        <fullName evidence="4">PAN/Apple domain-containing protein</fullName>
    </submittedName>
</protein>
<feature type="signal peptide" evidence="2">
    <location>
        <begin position="1"/>
        <end position="19"/>
    </location>
</feature>
<organism evidence="4 5">
    <name type="scientific">Septoria linicola</name>
    <dbReference type="NCBI Taxonomy" id="215465"/>
    <lineage>
        <taxon>Eukaryota</taxon>
        <taxon>Fungi</taxon>
        <taxon>Dikarya</taxon>
        <taxon>Ascomycota</taxon>
        <taxon>Pezizomycotina</taxon>
        <taxon>Dothideomycetes</taxon>
        <taxon>Dothideomycetidae</taxon>
        <taxon>Mycosphaerellales</taxon>
        <taxon>Mycosphaerellaceae</taxon>
        <taxon>Septoria</taxon>
    </lineage>
</organism>
<evidence type="ECO:0000259" key="3">
    <source>
        <dbReference type="PROSITE" id="PS50948"/>
    </source>
</evidence>
<feature type="domain" description="Apple" evidence="3">
    <location>
        <begin position="128"/>
        <end position="200"/>
    </location>
</feature>